<proteinExistence type="predicted"/>
<dbReference type="EMBL" id="PVTR01000001">
    <property type="protein sequence ID" value="PRY90853.1"/>
    <property type="molecule type" value="Genomic_DNA"/>
</dbReference>
<dbReference type="AlphaFoldDB" id="A0A2T0WVX7"/>
<evidence type="ECO:0000313" key="2">
    <source>
        <dbReference type="Proteomes" id="UP000238157"/>
    </source>
</evidence>
<dbReference type="OrthoDB" id="982995at2"/>
<evidence type="ECO:0000313" key="1">
    <source>
        <dbReference type="EMBL" id="PRY90853.1"/>
    </source>
</evidence>
<organism evidence="1 2">
    <name type="scientific">Mongoliibacter ruber</name>
    <dbReference type="NCBI Taxonomy" id="1750599"/>
    <lineage>
        <taxon>Bacteria</taxon>
        <taxon>Pseudomonadati</taxon>
        <taxon>Bacteroidota</taxon>
        <taxon>Cytophagia</taxon>
        <taxon>Cytophagales</taxon>
        <taxon>Cyclobacteriaceae</taxon>
        <taxon>Mongoliibacter</taxon>
    </lineage>
</organism>
<dbReference type="RefSeq" id="WP_106132060.1">
    <property type="nucleotide sequence ID" value="NZ_PVTR01000001.1"/>
</dbReference>
<accession>A0A2T0WVX7</accession>
<name>A0A2T0WVX7_9BACT</name>
<gene>
    <name evidence="1" type="ORF">CLW00_101528</name>
</gene>
<comment type="caution">
    <text evidence="1">The sequence shown here is derived from an EMBL/GenBank/DDBJ whole genome shotgun (WGS) entry which is preliminary data.</text>
</comment>
<keyword evidence="2" id="KW-1185">Reference proteome</keyword>
<sequence length="105" mass="12152">MENNHLNSPKVIVHKRQIKGTVFQVQMKRVFAAFYKQPKTMLMVSFETGILRANICRYVAEWEKENCIKVVRKGICLISKHRAGFYTTNPQLFPAIVKPSNTVKL</sequence>
<protein>
    <submittedName>
        <fullName evidence="1">Uncharacterized protein</fullName>
    </submittedName>
</protein>
<reference evidence="1 2" key="1">
    <citation type="submission" date="2018-03" db="EMBL/GenBank/DDBJ databases">
        <title>Genomic Encyclopedia of Archaeal and Bacterial Type Strains, Phase II (KMG-II): from individual species to whole genera.</title>
        <authorList>
            <person name="Goeker M."/>
        </authorList>
    </citation>
    <scope>NUCLEOTIDE SEQUENCE [LARGE SCALE GENOMIC DNA]</scope>
    <source>
        <strain evidence="1 2">DSM 27929</strain>
    </source>
</reference>
<dbReference type="Proteomes" id="UP000238157">
    <property type="component" value="Unassembled WGS sequence"/>
</dbReference>